<dbReference type="InterPro" id="IPR018511">
    <property type="entry name" value="Hemolysin-typ_Ca-bd_CS"/>
</dbReference>
<dbReference type="InterPro" id="IPR019960">
    <property type="entry name" value="T1SS_VCA0849"/>
</dbReference>
<dbReference type="InterPro" id="IPR047971">
    <property type="entry name" value="ExeM-like"/>
</dbReference>
<evidence type="ECO:0000313" key="4">
    <source>
        <dbReference type="Proteomes" id="UP000028878"/>
    </source>
</evidence>
<evidence type="ECO:0000256" key="1">
    <source>
        <dbReference type="SAM" id="SignalP"/>
    </source>
</evidence>
<dbReference type="SUPFAM" id="SSF51120">
    <property type="entry name" value="beta-Roll"/>
    <property type="match status" value="1"/>
</dbReference>
<organism evidence="3 4">
    <name type="scientific">Hydrogenophaga intermedia</name>
    <dbReference type="NCBI Taxonomy" id="65786"/>
    <lineage>
        <taxon>Bacteria</taxon>
        <taxon>Pseudomonadati</taxon>
        <taxon>Pseudomonadota</taxon>
        <taxon>Betaproteobacteria</taxon>
        <taxon>Burkholderiales</taxon>
        <taxon>Comamonadaceae</taxon>
        <taxon>Hydrogenophaga</taxon>
    </lineage>
</organism>
<dbReference type="GO" id="GO:0004519">
    <property type="term" value="F:endonuclease activity"/>
    <property type="evidence" value="ECO:0007669"/>
    <property type="project" value="UniProtKB-KW"/>
</dbReference>
<proteinExistence type="predicted"/>
<evidence type="ECO:0000313" key="3">
    <source>
        <dbReference type="EMBL" id="CDN88297.1"/>
    </source>
</evidence>
<dbReference type="PROSITE" id="PS00330">
    <property type="entry name" value="HEMOLYSIN_CALCIUM"/>
    <property type="match status" value="2"/>
</dbReference>
<dbReference type="NCBIfam" id="NF033681">
    <property type="entry name" value="ExeM_NucH_DNase"/>
    <property type="match status" value="1"/>
</dbReference>
<keyword evidence="3" id="KW-0540">Nuclease</keyword>
<dbReference type="Proteomes" id="UP000028878">
    <property type="component" value="Unassembled WGS sequence"/>
</dbReference>
<dbReference type="CDD" id="cd04486">
    <property type="entry name" value="YhcR_OBF_like"/>
    <property type="match status" value="1"/>
</dbReference>
<keyword evidence="3" id="KW-0255">Endonuclease</keyword>
<gene>
    <name evidence="3" type="ORF">BN948_02730</name>
</gene>
<protein>
    <submittedName>
        <fullName evidence="3">Putative endonuclease/exonuclease/phosphatase family protein</fullName>
    </submittedName>
</protein>
<name>A0A1L1PMV7_HYDIT</name>
<dbReference type="NCBIfam" id="TIGR03661">
    <property type="entry name" value="T1SS_VCA0849"/>
    <property type="match status" value="1"/>
</dbReference>
<dbReference type="PANTHER" id="PTHR42834">
    <property type="entry name" value="ENDONUCLEASE/EXONUCLEASE/PHOSPHATASE FAMILY PROTEIN (AFU_ORTHOLOGUE AFUA_3G09210)"/>
    <property type="match status" value="1"/>
</dbReference>
<dbReference type="EMBL" id="CCAE010000021">
    <property type="protein sequence ID" value="CDN88297.1"/>
    <property type="molecule type" value="Genomic_DNA"/>
</dbReference>
<keyword evidence="1" id="KW-0732">Signal</keyword>
<dbReference type="GO" id="GO:0004527">
    <property type="term" value="F:exonuclease activity"/>
    <property type="evidence" value="ECO:0007669"/>
    <property type="project" value="UniProtKB-KW"/>
</dbReference>
<dbReference type="InterPro" id="IPR005135">
    <property type="entry name" value="Endo/exonuclease/phosphatase"/>
</dbReference>
<reference evidence="4" key="1">
    <citation type="submission" date="2014-11" db="EMBL/GenBank/DDBJ databases">
        <title>Draft genome sequence of Hydrogenophaga intermedia S1.</title>
        <authorList>
            <person name="Gan H.M."/>
            <person name="Chew T.H."/>
            <person name="Stolz A."/>
        </authorList>
    </citation>
    <scope>NUCLEOTIDE SEQUENCE [LARGE SCALE GENOMIC DNA]</scope>
    <source>
        <strain evidence="4">S1</strain>
    </source>
</reference>
<dbReference type="GO" id="GO:0005615">
    <property type="term" value="C:extracellular space"/>
    <property type="evidence" value="ECO:0007669"/>
    <property type="project" value="InterPro"/>
</dbReference>
<accession>A0A1L1PMV7</accession>
<keyword evidence="4" id="KW-1185">Reference proteome</keyword>
<dbReference type="InterPro" id="IPR036691">
    <property type="entry name" value="Endo/exonu/phosph_ase_sf"/>
</dbReference>
<feature type="signal peptide" evidence="1">
    <location>
        <begin position="1"/>
        <end position="35"/>
    </location>
</feature>
<dbReference type="Gene3D" id="3.60.10.10">
    <property type="entry name" value="Endonuclease/exonuclease/phosphatase"/>
    <property type="match status" value="1"/>
</dbReference>
<feature type="chain" id="PRO_5009681613" evidence="1">
    <location>
        <begin position="36"/>
        <end position="1050"/>
    </location>
</feature>
<evidence type="ECO:0000259" key="2">
    <source>
        <dbReference type="Pfam" id="PF03372"/>
    </source>
</evidence>
<dbReference type="GO" id="GO:0005509">
    <property type="term" value="F:calcium ion binding"/>
    <property type="evidence" value="ECO:0007669"/>
    <property type="project" value="InterPro"/>
</dbReference>
<dbReference type="SUPFAM" id="SSF56219">
    <property type="entry name" value="DNase I-like"/>
    <property type="match status" value="1"/>
</dbReference>
<feature type="domain" description="Endonuclease/exonuclease/phosphatase" evidence="2">
    <location>
        <begin position="612"/>
        <end position="911"/>
    </location>
</feature>
<keyword evidence="3" id="KW-0269">Exonuclease</keyword>
<dbReference type="PRINTS" id="PR00313">
    <property type="entry name" value="CABNDNGRPT"/>
</dbReference>
<keyword evidence="3" id="KW-0378">Hydrolase</keyword>
<dbReference type="CDD" id="cd10283">
    <property type="entry name" value="MnuA_DNase1-like"/>
    <property type="match status" value="1"/>
</dbReference>
<sequence length="1050" mass="107746" precursor="true">MNLLRPPAALARLPQSLIARACLALCASAAFTAFATDVPQALPFAQDWSNAAQLSANNNWSGVPGIVGYVVAGPTTGGVDPQTVLAPATTPNVTVNQTNPVSYQTGGVAEFALTNPVVALAGSNAQHAPHIVLHLDTRGWQSVRVSYLLRDLDSSADNAVQAVALQYRIGNSGNFINVPAGFVADATTAGSATQTTPVDVGLPAAVDNQAHVQVRILTTNASGNDEWVGVDDIDVAGTPIGGTVNAPIATSCPANAAFDTGTGGSFNVSASDSDSVVNGATLGAVQAGVSLSSFTPATLDGGSASATITVASTVPAGTYPVQVNFSNNELQTANCTVSLTVSGLITIPQIQGNGATSPRDGQQVTTRGVVTRINSNGYFLQDPVGDGDPTTSDGIFVFTSSTPGGVVAVGNELRVTGTVDEFAVGSGAQAVARPVTEIVNSSATLISTGNSVAPLVITLPEIEEGELERYEGMLVHIASPLTASQNYFQGRYGQVTLSAEGRLEKPTNRHPANSAEALAMADDNARRRILLDDGSSLQNPDPTPYIGANNTLRAGDTLPDGVTGIIDYGLATNNTDGLSDYRIHPTEPVNFVRSNARPVNPPAVGGNVRVASFNVLNYFSTIDQSGASCFPSGTRSDCRGADSAAELTRQRDKIIPAINGLGADVVGLIEIENNGNGATQDLVNRLNAAAGAGTWAAAALPPTGSGTDAIRQAIIYKPARVALVGGSLADSNPVHNRPPIAQSFALPNGERFAVIVNHFKSKNCDPAPSGGNVDAGDGQGCYNASRVQQAQALMQFIGQLQATTGDVAVVGDLNAYGKEDPILALTNAGLVDQIARFNEFGHSYVFDGESGYLDHALTTASLSTKVTGAALWAINADEPSIIDYNLEFKQPACATCGPDYYSSTVYRSSDHDPVVLGLSLMKAINGGGNRDTLVGTAGDDRITGGTGADTLTGGAGSDEFVYASLRDGIDTITDFAPGTDRLDLSALLTSLDADPTTAIAQGVVRLVDTPAGLSVQIDSDGSTGSGVARPLVVLQGMTAAQFQPARDAGL</sequence>
<dbReference type="Pfam" id="PF00353">
    <property type="entry name" value="HemolysinCabind"/>
    <property type="match status" value="1"/>
</dbReference>
<dbReference type="InterPro" id="IPR001343">
    <property type="entry name" value="Hemolysn_Ca-bd"/>
</dbReference>
<dbReference type="AlphaFoldDB" id="A0A1L1PMV7"/>
<dbReference type="RefSeq" id="WP_009518471.1">
    <property type="nucleotide sequence ID" value="NZ_CCAE010000021.1"/>
</dbReference>
<dbReference type="PANTHER" id="PTHR42834:SF1">
    <property type="entry name" value="ENDONUCLEASE_EXONUCLEASE_PHOSPHATASE FAMILY PROTEIN (AFU_ORTHOLOGUE AFUA_3G09210)"/>
    <property type="match status" value="1"/>
</dbReference>
<dbReference type="Pfam" id="PF03372">
    <property type="entry name" value="Exo_endo_phos"/>
    <property type="match status" value="1"/>
</dbReference>
<dbReference type="InterPro" id="IPR011049">
    <property type="entry name" value="Serralysin-like_metalloprot_C"/>
</dbReference>